<dbReference type="AlphaFoldDB" id="A0A0S3KCK7"/>
<sequence length="129" mass="14191">MENEIKINIPEAKKYAHKLNENHQLLSFDVPLSLTSAYSDLGSTSQMKQVVSQLEGVISDMKDALSKECVSFTSTTEEFETLDQVLGRLLGIDKFIASTVNDPLAKTESSLLDGLNLKDPMQVKSAGRN</sequence>
<dbReference type="InterPro" id="IPR021477">
    <property type="entry name" value="TVIIS_effector_SACOL2603_fam"/>
</dbReference>
<reference evidence="1 3" key="2">
    <citation type="submission" date="2015-12" db="EMBL/GenBank/DDBJ databases">
        <authorList>
            <person name="Lauer A."/>
            <person name="Humrighouse B."/>
            <person name="Loparev V."/>
            <person name="Shewmaker P.L."/>
            <person name="Whitney A.M."/>
            <person name="McLaughlin R.W."/>
        </authorList>
    </citation>
    <scope>NUCLEOTIDE SEQUENCE [LARGE SCALE GENOMIC DNA]</scope>
    <source>
        <strain evidence="1 3">LMG 23085</strain>
    </source>
</reference>
<proteinExistence type="predicted"/>
<reference evidence="2 4" key="1">
    <citation type="submission" date="2014-12" db="EMBL/GenBank/DDBJ databases">
        <title>Draft genome sequences of 29 type strains of Enterococci.</title>
        <authorList>
            <person name="Zhong Z."/>
            <person name="Sun Z."/>
            <person name="Liu W."/>
            <person name="Zhang W."/>
            <person name="Zhang H."/>
        </authorList>
    </citation>
    <scope>NUCLEOTIDE SEQUENCE [LARGE SCALE GENOMIC DNA]</scope>
    <source>
        <strain evidence="2 4">DSM 22801</strain>
    </source>
</reference>
<accession>A0A0S3KCK7</accession>
<name>A0A0S3KCK7_9ENTE</name>
<organism evidence="2 4">
    <name type="scientific">Enterococcus silesiacus</name>
    <dbReference type="NCBI Taxonomy" id="332949"/>
    <lineage>
        <taxon>Bacteria</taxon>
        <taxon>Bacillati</taxon>
        <taxon>Bacillota</taxon>
        <taxon>Bacilli</taxon>
        <taxon>Lactobacillales</taxon>
        <taxon>Enterococcaceae</taxon>
        <taxon>Enterococcus</taxon>
    </lineage>
</organism>
<evidence type="ECO:0000313" key="2">
    <source>
        <dbReference type="EMBL" id="OJG88950.1"/>
    </source>
</evidence>
<protein>
    <submittedName>
        <fullName evidence="2">Uncharacterized protein</fullName>
    </submittedName>
</protein>
<dbReference type="Proteomes" id="UP000183039">
    <property type="component" value="Unassembled WGS sequence"/>
</dbReference>
<dbReference type="Proteomes" id="UP000065511">
    <property type="component" value="Chromosome"/>
</dbReference>
<dbReference type="EMBL" id="JXLC01000024">
    <property type="protein sequence ID" value="OJG88950.1"/>
    <property type="molecule type" value="Genomic_DNA"/>
</dbReference>
<evidence type="ECO:0000313" key="1">
    <source>
        <dbReference type="EMBL" id="ALS02048.1"/>
    </source>
</evidence>
<evidence type="ECO:0000313" key="4">
    <source>
        <dbReference type="Proteomes" id="UP000183039"/>
    </source>
</evidence>
<dbReference type="RefSeq" id="WP_071878685.1">
    <property type="nucleotide sequence ID" value="NZ_JXLC01000024.1"/>
</dbReference>
<gene>
    <name evidence="1" type="ORF">ATZ33_11825</name>
    <name evidence="2" type="ORF">RV15_GL001686</name>
</gene>
<dbReference type="NCBIfam" id="TIGR04197">
    <property type="entry name" value="T7SS_SACOL2603"/>
    <property type="match status" value="1"/>
</dbReference>
<evidence type="ECO:0000313" key="3">
    <source>
        <dbReference type="Proteomes" id="UP000065511"/>
    </source>
</evidence>
<keyword evidence="3" id="KW-1185">Reference proteome</keyword>
<dbReference type="EMBL" id="CP013614">
    <property type="protein sequence ID" value="ALS02048.1"/>
    <property type="molecule type" value="Genomic_DNA"/>
</dbReference>
<dbReference type="KEGG" id="ess:ATZ33_11825"/>